<sequence length="574" mass="60384">MLADITIDNLGVIPHATATFSPGLTVLTGETGAGKTMIVTGLKMICGHRSDPSRVRSGADAAVVEGRFSFSGMDDRAATAARQVAADAGAEADENGDYVAVRKIFAQGRSRAHLSGRSVPAATLAGFTAPFLSIHGQMDQMRMLDPAEQLAVVDASDPRIAPLADKVARSWREWKQLADKLKELTGRSRHTAQEIDRLKFAIDEIDRVAPQPDEDSELKNTIRRMQDVDDLREAATRALALIDGAPGQDYYGDNEPAADQLGAAQQQLLSTSDSVLTGLGQQLADITSQLGDISRELGGFIDGLDADPAGLEELLGRQAQIKQLTRKYAADINGVLAWREKAGKKLATLDISPEKIDRLSAQTREAKKQLDADAEELTTHRCAAAARLAAAVTGELSGLAMGGSRLEIAVTDTPVGSSGKDQVEFLLGAAPGEPARPLSQAASGGELSRVMLALEVNLAGAGGSRTFIFDEVDSGVGGRAAVEIGKRLASLARTNQVIVVTHLPQVAAFADQHLHVSKSITDGKRAASGIAVLEGDTRVAELARMLAGLDDTDTGRAHAAELLAAAAGYRDSLA</sequence>
<keyword evidence="4" id="KW-0547">Nucleotide-binding</keyword>
<keyword evidence="6" id="KW-0067">ATP-binding</keyword>
<dbReference type="InterPro" id="IPR027417">
    <property type="entry name" value="P-loop_NTPase"/>
</dbReference>
<evidence type="ECO:0000256" key="4">
    <source>
        <dbReference type="ARBA" id="ARBA00022741"/>
    </source>
</evidence>
<evidence type="ECO:0000256" key="1">
    <source>
        <dbReference type="ARBA" id="ARBA00003618"/>
    </source>
</evidence>
<dbReference type="CDD" id="cd03241">
    <property type="entry name" value="ABC_RecN"/>
    <property type="match status" value="1"/>
</dbReference>
<dbReference type="InterPro" id="IPR004604">
    <property type="entry name" value="DNA_recomb/repair_RecN"/>
</dbReference>
<name>A0A939DZA4_9CORY</name>
<dbReference type="Pfam" id="PF02463">
    <property type="entry name" value="SMC_N"/>
    <property type="match status" value="1"/>
</dbReference>
<comment type="caution">
    <text evidence="11">The sequence shown here is derived from an EMBL/GenBank/DDBJ whole genome shotgun (WGS) entry which is preliminary data.</text>
</comment>
<reference evidence="11" key="1">
    <citation type="submission" date="2021-03" db="EMBL/GenBank/DDBJ databases">
        <authorList>
            <person name="Sun Q."/>
        </authorList>
    </citation>
    <scope>NUCLEOTIDE SEQUENCE</scope>
    <source>
        <strain evidence="11">CCM 8862</strain>
    </source>
</reference>
<organism evidence="11 12">
    <name type="scientific">Corynebacterium mendelii</name>
    <dbReference type="NCBI Taxonomy" id="2765362"/>
    <lineage>
        <taxon>Bacteria</taxon>
        <taxon>Bacillati</taxon>
        <taxon>Actinomycetota</taxon>
        <taxon>Actinomycetes</taxon>
        <taxon>Mycobacteriales</taxon>
        <taxon>Corynebacteriaceae</taxon>
        <taxon>Corynebacterium</taxon>
    </lineage>
</organism>
<evidence type="ECO:0000256" key="2">
    <source>
        <dbReference type="ARBA" id="ARBA00009441"/>
    </source>
</evidence>
<dbReference type="RefSeq" id="WP_207118272.1">
    <property type="nucleotide sequence ID" value="NZ_JAFLEQ010000003.1"/>
</dbReference>
<dbReference type="EMBL" id="JAFLEQ010000003">
    <property type="protein sequence ID" value="MBN9643586.1"/>
    <property type="molecule type" value="Genomic_DNA"/>
</dbReference>
<evidence type="ECO:0000256" key="5">
    <source>
        <dbReference type="ARBA" id="ARBA00022763"/>
    </source>
</evidence>
<evidence type="ECO:0000256" key="6">
    <source>
        <dbReference type="ARBA" id="ARBA00022840"/>
    </source>
</evidence>
<accession>A0A939DZA4</accession>
<dbReference type="GO" id="GO:0043590">
    <property type="term" value="C:bacterial nucleoid"/>
    <property type="evidence" value="ECO:0007669"/>
    <property type="project" value="TreeGrafter"/>
</dbReference>
<dbReference type="PANTHER" id="PTHR11059">
    <property type="entry name" value="DNA REPAIR PROTEIN RECN"/>
    <property type="match status" value="1"/>
</dbReference>
<evidence type="ECO:0000256" key="9">
    <source>
        <dbReference type="PIRNR" id="PIRNR003128"/>
    </source>
</evidence>
<evidence type="ECO:0000256" key="3">
    <source>
        <dbReference type="ARBA" id="ARBA00021315"/>
    </source>
</evidence>
<evidence type="ECO:0000313" key="11">
    <source>
        <dbReference type="EMBL" id="MBN9643586.1"/>
    </source>
</evidence>
<dbReference type="PIRSF" id="PIRSF003128">
    <property type="entry name" value="RecN"/>
    <property type="match status" value="1"/>
</dbReference>
<feature type="domain" description="RecF/RecN/SMC N-terminal" evidence="10">
    <location>
        <begin position="5"/>
        <end position="518"/>
    </location>
</feature>
<dbReference type="AlphaFoldDB" id="A0A939DZA4"/>
<dbReference type="GO" id="GO:0009432">
    <property type="term" value="P:SOS response"/>
    <property type="evidence" value="ECO:0007669"/>
    <property type="project" value="TreeGrafter"/>
</dbReference>
<dbReference type="GO" id="GO:0006310">
    <property type="term" value="P:DNA recombination"/>
    <property type="evidence" value="ECO:0007669"/>
    <property type="project" value="InterPro"/>
</dbReference>
<comment type="function">
    <text evidence="1 9">May be involved in recombinational repair of damaged DNA.</text>
</comment>
<dbReference type="Gene3D" id="3.40.50.300">
    <property type="entry name" value="P-loop containing nucleotide triphosphate hydrolases"/>
    <property type="match status" value="2"/>
</dbReference>
<dbReference type="PANTHER" id="PTHR11059:SF0">
    <property type="entry name" value="DNA REPAIR PROTEIN RECN"/>
    <property type="match status" value="1"/>
</dbReference>
<evidence type="ECO:0000256" key="7">
    <source>
        <dbReference type="ARBA" id="ARBA00023204"/>
    </source>
</evidence>
<keyword evidence="5 9" id="KW-0227">DNA damage</keyword>
<dbReference type="InterPro" id="IPR003395">
    <property type="entry name" value="RecF/RecN/SMC_N"/>
</dbReference>
<protein>
    <recommendedName>
        <fullName evidence="3 9">DNA repair protein RecN</fullName>
    </recommendedName>
    <alternativeName>
        <fullName evidence="8 9">Recombination protein N</fullName>
    </alternativeName>
</protein>
<gene>
    <name evidence="11" type="primary">recN</name>
    <name evidence="11" type="ORF">JZY06_02935</name>
</gene>
<keyword evidence="12" id="KW-1185">Reference proteome</keyword>
<dbReference type="FunFam" id="3.40.50.300:FF:000356">
    <property type="entry name" value="DNA repair protein RecN"/>
    <property type="match status" value="1"/>
</dbReference>
<keyword evidence="7 9" id="KW-0234">DNA repair</keyword>
<dbReference type="Proteomes" id="UP000664332">
    <property type="component" value="Unassembled WGS sequence"/>
</dbReference>
<evidence type="ECO:0000256" key="8">
    <source>
        <dbReference type="ARBA" id="ARBA00033408"/>
    </source>
</evidence>
<dbReference type="SUPFAM" id="SSF52540">
    <property type="entry name" value="P-loop containing nucleoside triphosphate hydrolases"/>
    <property type="match status" value="1"/>
</dbReference>
<dbReference type="GO" id="GO:0006281">
    <property type="term" value="P:DNA repair"/>
    <property type="evidence" value="ECO:0007669"/>
    <property type="project" value="UniProtKB-KW"/>
</dbReference>
<evidence type="ECO:0000313" key="12">
    <source>
        <dbReference type="Proteomes" id="UP000664332"/>
    </source>
</evidence>
<proteinExistence type="inferred from homology"/>
<dbReference type="NCBIfam" id="TIGR00634">
    <property type="entry name" value="recN"/>
    <property type="match status" value="1"/>
</dbReference>
<dbReference type="GO" id="GO:0005524">
    <property type="term" value="F:ATP binding"/>
    <property type="evidence" value="ECO:0007669"/>
    <property type="project" value="UniProtKB-KW"/>
</dbReference>
<evidence type="ECO:0000259" key="10">
    <source>
        <dbReference type="Pfam" id="PF02463"/>
    </source>
</evidence>
<comment type="similarity">
    <text evidence="2 9">Belongs to the RecN family.</text>
</comment>